<sequence length="159" mass="18211">LVELQLSKPVQVSFFETWEELGEFAMMFTKAIAEAPYKRQQENTEFPFYLEKGWCGGVKVDPSGKGLLEVWKRQIQQFNRVSLEMAEAIVSAYPSPQLLIQAYSRCSSEQERENMLANIPVHRGDGVTATSRRVGPELSRRIYLQMTSHDPDLYLDFTG</sequence>
<evidence type="ECO:0000256" key="5">
    <source>
        <dbReference type="ARBA" id="ARBA00023204"/>
    </source>
</evidence>
<dbReference type="Pfam" id="PF21292">
    <property type="entry name" value="EME1-MUS81_C"/>
    <property type="match status" value="1"/>
</dbReference>
<feature type="non-terminal residue" evidence="8">
    <location>
        <position position="1"/>
    </location>
</feature>
<evidence type="ECO:0000256" key="6">
    <source>
        <dbReference type="ARBA" id="ARBA00023242"/>
    </source>
</evidence>
<evidence type="ECO:0000256" key="2">
    <source>
        <dbReference type="ARBA" id="ARBA00005313"/>
    </source>
</evidence>
<dbReference type="GO" id="GO:0031573">
    <property type="term" value="P:mitotic intra-S DNA damage checkpoint signaling"/>
    <property type="evidence" value="ECO:0007669"/>
    <property type="project" value="TreeGrafter"/>
</dbReference>
<dbReference type="GO" id="GO:0006302">
    <property type="term" value="P:double-strand break repair"/>
    <property type="evidence" value="ECO:0007669"/>
    <property type="project" value="TreeGrafter"/>
</dbReference>
<dbReference type="OrthoDB" id="343092at2759"/>
<organism evidence="8 9">
    <name type="scientific">Bucorvus abyssinicus</name>
    <name type="common">Northern ground-hornbill</name>
    <name type="synonym">Abyssinian ground-hornbill</name>
    <dbReference type="NCBI Taxonomy" id="153643"/>
    <lineage>
        <taxon>Eukaryota</taxon>
        <taxon>Metazoa</taxon>
        <taxon>Chordata</taxon>
        <taxon>Craniata</taxon>
        <taxon>Vertebrata</taxon>
        <taxon>Euteleostomi</taxon>
        <taxon>Archelosauria</taxon>
        <taxon>Archosauria</taxon>
        <taxon>Dinosauria</taxon>
        <taxon>Saurischia</taxon>
        <taxon>Theropoda</taxon>
        <taxon>Coelurosauria</taxon>
        <taxon>Aves</taxon>
        <taxon>Neognathae</taxon>
        <taxon>Neoaves</taxon>
        <taxon>Telluraves</taxon>
        <taxon>Coraciimorphae</taxon>
        <taxon>Bucerotiformes</taxon>
        <taxon>Bucorvidae</taxon>
        <taxon>Bucorvus</taxon>
    </lineage>
</organism>
<dbReference type="GO" id="GO:0000712">
    <property type="term" value="P:resolution of meiotic recombination intermediates"/>
    <property type="evidence" value="ECO:0007669"/>
    <property type="project" value="TreeGrafter"/>
</dbReference>
<dbReference type="InterPro" id="IPR033310">
    <property type="entry name" value="Mms4/EME1/EME2"/>
</dbReference>
<dbReference type="PANTHER" id="PTHR21077:SF7">
    <property type="entry name" value="CROSSOVER JUNCTION ENDONUCLEASE EME1"/>
    <property type="match status" value="1"/>
</dbReference>
<dbReference type="GO" id="GO:0005634">
    <property type="term" value="C:nucleus"/>
    <property type="evidence" value="ECO:0007669"/>
    <property type="project" value="UniProtKB-SubCell"/>
</dbReference>
<dbReference type="SMART" id="SM00891">
    <property type="entry name" value="ERCC4"/>
    <property type="match status" value="1"/>
</dbReference>
<dbReference type="EMBL" id="VYZL01005334">
    <property type="protein sequence ID" value="NWR66295.1"/>
    <property type="molecule type" value="Genomic_DNA"/>
</dbReference>
<dbReference type="GO" id="GO:0008821">
    <property type="term" value="F:crossover junction DNA endonuclease activity"/>
    <property type="evidence" value="ECO:0007669"/>
    <property type="project" value="TreeGrafter"/>
</dbReference>
<keyword evidence="5" id="KW-0234">DNA repair</keyword>
<dbReference type="FunFam" id="1.10.150.670:FF:000002">
    <property type="entry name" value="Crossover junction endonuclease EME1"/>
    <property type="match status" value="1"/>
</dbReference>
<dbReference type="GO" id="GO:0003677">
    <property type="term" value="F:DNA binding"/>
    <property type="evidence" value="ECO:0007669"/>
    <property type="project" value="InterPro"/>
</dbReference>
<dbReference type="InterPro" id="IPR006166">
    <property type="entry name" value="ERCC4_domain"/>
</dbReference>
<name>A0A7K4Z4I9_BUCAB</name>
<reference evidence="8 9" key="1">
    <citation type="submission" date="2019-09" db="EMBL/GenBank/DDBJ databases">
        <title>Bird 10,000 Genomes (B10K) Project - Family phase.</title>
        <authorList>
            <person name="Zhang G."/>
        </authorList>
    </citation>
    <scope>NUCLEOTIDE SEQUENCE [LARGE SCALE GENOMIC DNA]</scope>
    <source>
        <strain evidence="8">B10K-DU-012-80</strain>
    </source>
</reference>
<comment type="caution">
    <text evidence="8">The sequence shown here is derived from an EMBL/GenBank/DDBJ whole genome shotgun (WGS) entry which is preliminary data.</text>
</comment>
<keyword evidence="4" id="KW-0233">DNA recombination</keyword>
<evidence type="ECO:0000256" key="3">
    <source>
        <dbReference type="ARBA" id="ARBA00022763"/>
    </source>
</evidence>
<protein>
    <submittedName>
        <fullName evidence="8">EME1 endonuclease</fullName>
    </submittedName>
</protein>
<gene>
    <name evidence="8" type="primary">Eme1</name>
    <name evidence="8" type="ORF">BUCABY_R00150</name>
</gene>
<evidence type="ECO:0000313" key="9">
    <source>
        <dbReference type="Proteomes" id="UP000551127"/>
    </source>
</evidence>
<dbReference type="GO" id="GO:0031297">
    <property type="term" value="P:replication fork processing"/>
    <property type="evidence" value="ECO:0007669"/>
    <property type="project" value="TreeGrafter"/>
</dbReference>
<keyword evidence="8" id="KW-0540">Nuclease</keyword>
<dbReference type="PANTHER" id="PTHR21077">
    <property type="entry name" value="EME1 PROTEIN"/>
    <property type="match status" value="1"/>
</dbReference>
<evidence type="ECO:0000256" key="1">
    <source>
        <dbReference type="ARBA" id="ARBA00004123"/>
    </source>
</evidence>
<keyword evidence="6" id="KW-0539">Nucleus</keyword>
<dbReference type="Proteomes" id="UP000551127">
    <property type="component" value="Unassembled WGS sequence"/>
</dbReference>
<proteinExistence type="inferred from homology"/>
<accession>A0A7K4Z4I9</accession>
<dbReference type="AlphaFoldDB" id="A0A7K4Z4I9"/>
<keyword evidence="8" id="KW-0378">Hydrolase</keyword>
<feature type="domain" description="ERCC4" evidence="7">
    <location>
        <begin position="1"/>
        <end position="104"/>
    </location>
</feature>
<keyword evidence="8" id="KW-0255">Endonuclease</keyword>
<dbReference type="GO" id="GO:0048476">
    <property type="term" value="C:Holliday junction resolvase complex"/>
    <property type="evidence" value="ECO:0007669"/>
    <property type="project" value="InterPro"/>
</dbReference>
<dbReference type="Gene3D" id="1.10.150.670">
    <property type="entry name" value="Crossover junction endonuclease EME1, DNA-binding domain"/>
    <property type="match status" value="1"/>
</dbReference>
<evidence type="ECO:0000313" key="8">
    <source>
        <dbReference type="EMBL" id="NWR66295.1"/>
    </source>
</evidence>
<evidence type="ECO:0000259" key="7">
    <source>
        <dbReference type="SMART" id="SM00891"/>
    </source>
</evidence>
<evidence type="ECO:0000256" key="4">
    <source>
        <dbReference type="ARBA" id="ARBA00023172"/>
    </source>
</evidence>
<comment type="similarity">
    <text evidence="2">Belongs to the EME1/MMS4 family.</text>
</comment>
<dbReference type="InterPro" id="IPR042530">
    <property type="entry name" value="EME1/EME2_C"/>
</dbReference>
<keyword evidence="3" id="KW-0227">DNA damage</keyword>
<dbReference type="Gene3D" id="3.40.50.10130">
    <property type="match status" value="1"/>
</dbReference>
<feature type="non-terminal residue" evidence="8">
    <location>
        <position position="159"/>
    </location>
</feature>
<comment type="subcellular location">
    <subcellularLocation>
        <location evidence="1">Nucleus</location>
    </subcellularLocation>
</comment>
<keyword evidence="9" id="KW-1185">Reference proteome</keyword>